<dbReference type="PANTHER" id="PTHR45782">
    <property type="entry name" value="MITOCHONDRIAL RIBOSOME-ASSOCIATED GTPASE 1"/>
    <property type="match status" value="1"/>
</dbReference>
<keyword evidence="4" id="KW-0963">Cytoplasm</keyword>
<dbReference type="Proteomes" id="UP000269544">
    <property type="component" value="Chromosome"/>
</dbReference>
<dbReference type="Gene3D" id="3.40.50.300">
    <property type="entry name" value="P-loop containing nucleotide triphosphate hydrolases"/>
    <property type="match status" value="1"/>
</dbReference>
<dbReference type="GO" id="GO:0005525">
    <property type="term" value="F:GTP binding"/>
    <property type="evidence" value="ECO:0007669"/>
    <property type="project" value="UniProtKB-KW"/>
</dbReference>
<feature type="domain" description="CP-type G" evidence="6">
    <location>
        <begin position="14"/>
        <end position="179"/>
    </location>
</feature>
<dbReference type="GO" id="GO:0005737">
    <property type="term" value="C:cytoplasm"/>
    <property type="evidence" value="ECO:0007669"/>
    <property type="project" value="UniProtKB-SubCell"/>
</dbReference>
<evidence type="ECO:0000256" key="2">
    <source>
        <dbReference type="ARBA" id="ARBA00022741"/>
    </source>
</evidence>
<keyword evidence="8" id="KW-1185">Reference proteome</keyword>
<comment type="similarity">
    <text evidence="4">Belongs to the TRAFAC class YlqF/YawG GTPase family. MTG1 subfamily.</text>
</comment>
<dbReference type="CDD" id="cd01856">
    <property type="entry name" value="YlqF"/>
    <property type="match status" value="1"/>
</dbReference>
<evidence type="ECO:0000256" key="1">
    <source>
        <dbReference type="ARBA" id="ARBA00014898"/>
    </source>
</evidence>
<dbReference type="PANTHER" id="PTHR45782:SF4">
    <property type="entry name" value="MITOCHONDRIAL RIBOSOME-ASSOCIATED GTPASE 1"/>
    <property type="match status" value="1"/>
</dbReference>
<sequence length="287" mass="31842">MNINWYPGHMKKTIESLKKMKSMVDTAVVLLDARIPESSYNPLLGEILGDLPTVYLLNKSDLANPSATEAWIRQIRSEEGKWALAWTASKKPAIADLTAALEKSVSKMRAKEAAKGMQKRKIKVMVTGIPNVGKSTFINQIAGKKSAAIGNRPGITKSNQWIRHNPNFDMLDTPGVLWPKLDPPIRGRHLAFTGSIKEEIVDTETLAFELVKEAVASFPEHLRGRYGLSEDLSDPVEIMDAVGKKRGALLRGGLIDYTKVSRILLDEFRNGVWGRITLEHGDDRSSL</sequence>
<keyword evidence="3 4" id="KW-0342">GTP-binding</keyword>
<dbReference type="Pfam" id="PF01926">
    <property type="entry name" value="MMR_HSR1"/>
    <property type="match status" value="1"/>
</dbReference>
<evidence type="ECO:0000256" key="4">
    <source>
        <dbReference type="PIRNR" id="PIRNR006230"/>
    </source>
</evidence>
<comment type="function">
    <text evidence="4">Required for a late step of 50S ribosomal subunit assembly. Has GTPase activity.</text>
</comment>
<evidence type="ECO:0000259" key="6">
    <source>
        <dbReference type="PROSITE" id="PS51721"/>
    </source>
</evidence>
<dbReference type="InterPro" id="IPR016478">
    <property type="entry name" value="GTPase_MTG1"/>
</dbReference>
<protein>
    <recommendedName>
        <fullName evidence="1 4">Ribosome biogenesis GTPase A</fullName>
    </recommendedName>
</protein>
<dbReference type="InterPro" id="IPR019991">
    <property type="entry name" value="GTP-bd_ribosome_bgen"/>
</dbReference>
<feature type="binding site" evidence="5">
    <location>
        <begin position="131"/>
        <end position="136"/>
    </location>
    <ligand>
        <name>GTP</name>
        <dbReference type="ChEBI" id="CHEBI:37565"/>
    </ligand>
</feature>
<dbReference type="EMBL" id="LR134523">
    <property type="protein sequence ID" value="VEJ35527.1"/>
    <property type="molecule type" value="Genomic_DNA"/>
</dbReference>
<dbReference type="NCBIfam" id="TIGR03596">
    <property type="entry name" value="GTPase_YlqF"/>
    <property type="match status" value="1"/>
</dbReference>
<proteinExistence type="inferred from homology"/>
<dbReference type="OrthoDB" id="9779790at2"/>
<dbReference type="GO" id="GO:0006412">
    <property type="term" value="P:translation"/>
    <property type="evidence" value="ECO:0007669"/>
    <property type="project" value="TreeGrafter"/>
</dbReference>
<dbReference type="InterPro" id="IPR027417">
    <property type="entry name" value="P-loop_NTPase"/>
</dbReference>
<dbReference type="SUPFAM" id="SSF52540">
    <property type="entry name" value="P-loop containing nucleoside triphosphate hydrolases"/>
    <property type="match status" value="1"/>
</dbReference>
<gene>
    <name evidence="7" type="primary">rbgA</name>
    <name evidence="7" type="ORF">NCTC13079_00734</name>
</gene>
<dbReference type="InterPro" id="IPR023179">
    <property type="entry name" value="GTP-bd_ortho_bundle_sf"/>
</dbReference>
<accession>A0A448V184</accession>
<evidence type="ECO:0000313" key="8">
    <source>
        <dbReference type="Proteomes" id="UP000269544"/>
    </source>
</evidence>
<dbReference type="Gene3D" id="1.10.1580.10">
    <property type="match status" value="1"/>
</dbReference>
<feature type="binding site" evidence="5">
    <location>
        <begin position="58"/>
        <end position="61"/>
    </location>
    <ligand>
        <name>GTP</name>
        <dbReference type="ChEBI" id="CHEBI:37565"/>
    </ligand>
</feature>
<dbReference type="PROSITE" id="PS51721">
    <property type="entry name" value="G_CP"/>
    <property type="match status" value="1"/>
</dbReference>
<reference evidence="7 8" key="1">
    <citation type="submission" date="2018-12" db="EMBL/GenBank/DDBJ databases">
        <authorList>
            <consortium name="Pathogen Informatics"/>
        </authorList>
    </citation>
    <scope>NUCLEOTIDE SEQUENCE [LARGE SCALE GENOMIC DNA]</scope>
    <source>
        <strain evidence="7 8">NCTC13079</strain>
    </source>
</reference>
<evidence type="ECO:0000313" key="7">
    <source>
        <dbReference type="EMBL" id="VEJ35527.1"/>
    </source>
</evidence>
<dbReference type="GO" id="GO:0003924">
    <property type="term" value="F:GTPase activity"/>
    <property type="evidence" value="ECO:0007669"/>
    <property type="project" value="TreeGrafter"/>
</dbReference>
<feature type="binding site" evidence="5">
    <location>
        <position position="175"/>
    </location>
    <ligand>
        <name>GTP</name>
        <dbReference type="ChEBI" id="CHEBI:37565"/>
    </ligand>
</feature>
<dbReference type="InterPro" id="IPR030378">
    <property type="entry name" value="G_CP_dom"/>
</dbReference>
<organism evidence="7 8">
    <name type="scientific">Aedoeadaptatus ivorii</name>
    <dbReference type="NCBI Taxonomy" id="54006"/>
    <lineage>
        <taxon>Bacteria</taxon>
        <taxon>Bacillati</taxon>
        <taxon>Bacillota</taxon>
        <taxon>Tissierellia</taxon>
        <taxon>Tissierellales</taxon>
        <taxon>Peptoniphilaceae</taxon>
        <taxon>Aedoeadaptatus</taxon>
    </lineage>
</organism>
<dbReference type="InterPro" id="IPR006073">
    <property type="entry name" value="GTP-bd"/>
</dbReference>
<dbReference type="RefSeq" id="WP_126465320.1">
    <property type="nucleotide sequence ID" value="NZ_LR134523.1"/>
</dbReference>
<evidence type="ECO:0000256" key="5">
    <source>
        <dbReference type="PIRSR" id="PIRSR006230-1"/>
    </source>
</evidence>
<dbReference type="KEGG" id="piv:NCTC13079_00734"/>
<keyword evidence="2 4" id="KW-0547">Nucleotide-binding</keyword>
<dbReference type="AlphaFoldDB" id="A0A448V184"/>
<name>A0A448V184_9FIRM</name>
<dbReference type="PIRSF" id="PIRSF006230">
    <property type="entry name" value="MG442"/>
    <property type="match status" value="1"/>
</dbReference>
<evidence type="ECO:0000256" key="3">
    <source>
        <dbReference type="ARBA" id="ARBA00023134"/>
    </source>
</evidence>
<comment type="subcellular location">
    <subcellularLocation>
        <location evidence="4">Cytoplasm</location>
    </subcellularLocation>
</comment>